<dbReference type="Proteomes" id="UP000254031">
    <property type="component" value="Unassembled WGS sequence"/>
</dbReference>
<dbReference type="AlphaFoldDB" id="A0A378N9W5"/>
<keyword evidence="2" id="KW-0548">Nucleotidyltransferase</keyword>
<accession>A0A378N9W5</accession>
<proteinExistence type="predicted"/>
<evidence type="ECO:0000313" key="3">
    <source>
        <dbReference type="Proteomes" id="UP000254031"/>
    </source>
</evidence>
<dbReference type="EMBL" id="UGPL01000006">
    <property type="protein sequence ID" value="STY65241.1"/>
    <property type="molecule type" value="Genomic_DNA"/>
</dbReference>
<sequence>MINITQSHRNRIERLFSVVAMDDKWITVKPNGEKGKGSPVKIDDEGRIIAGMGGKFKGEKINEIRKSFNGPKTPQRETLETKKQLEKNVQTVTRKTEEKIKSADVPELRSLSKTLENISRSAVATLNNESVQQEYLKLKGKVDKRIAELENLSKPLSIAEKIKALSRTQAKVERVEKSKPFSAQIKEIYSHQRNTEGARDFSKISETDTVNFAKALQKINKQGGYSAQKFNEIATFAWQRESFDVRQLGLNKVADDYVKAGLMKAVDPDRHIYGLTEQGAYIANSVANIVEKEKANNQPKKKGKSIPALPAGLTPVKIVNEEQVSSWGISTNSNPSASGSNYVKSEATIKKSNATYLNVPYAEKDGAKALGAKWDKFKKKWYLPAGKEMPEGLKKYATDGFSISERLDILLQRMKQ</sequence>
<dbReference type="EC" id="2.7.7.-" evidence="2"/>
<evidence type="ECO:0000259" key="1">
    <source>
        <dbReference type="Pfam" id="PF18974"/>
    </source>
</evidence>
<feature type="domain" description="DUF5710" evidence="1">
    <location>
        <begin position="355"/>
        <end position="389"/>
    </location>
</feature>
<protein>
    <submittedName>
        <fullName evidence="2">DNA primase TraC</fullName>
        <ecNumber evidence="2">2.7.7.-</ecNumber>
    </submittedName>
</protein>
<gene>
    <name evidence="2" type="primary">traC</name>
    <name evidence="2" type="ORF">NCTC9380_00499</name>
</gene>
<dbReference type="InterPro" id="IPR043764">
    <property type="entry name" value="DUF5710"/>
</dbReference>
<evidence type="ECO:0000313" key="2">
    <source>
        <dbReference type="EMBL" id="STY65241.1"/>
    </source>
</evidence>
<dbReference type="Pfam" id="PF18974">
    <property type="entry name" value="DUF5710"/>
    <property type="match status" value="1"/>
</dbReference>
<reference evidence="2 3" key="1">
    <citation type="submission" date="2018-06" db="EMBL/GenBank/DDBJ databases">
        <authorList>
            <consortium name="Pathogen Informatics"/>
            <person name="Doyle S."/>
        </authorList>
    </citation>
    <scope>NUCLEOTIDE SEQUENCE [LARGE SCALE GENOMIC DNA]</scope>
    <source>
        <strain evidence="2 3">NCTC9380</strain>
    </source>
</reference>
<dbReference type="GO" id="GO:0016779">
    <property type="term" value="F:nucleotidyltransferase activity"/>
    <property type="evidence" value="ECO:0007669"/>
    <property type="project" value="UniProtKB-KW"/>
</dbReference>
<organism evidence="2 3">
    <name type="scientific">Mannheimia haemolytica</name>
    <name type="common">Pasteurella haemolytica</name>
    <dbReference type="NCBI Taxonomy" id="75985"/>
    <lineage>
        <taxon>Bacteria</taxon>
        <taxon>Pseudomonadati</taxon>
        <taxon>Pseudomonadota</taxon>
        <taxon>Gammaproteobacteria</taxon>
        <taxon>Pasteurellales</taxon>
        <taxon>Pasteurellaceae</taxon>
        <taxon>Mannheimia</taxon>
    </lineage>
</organism>
<name>A0A378N9W5_MANHA</name>
<dbReference type="RefSeq" id="WP_235658909.1">
    <property type="nucleotide sequence ID" value="NZ_CP017484.1"/>
</dbReference>
<keyword evidence="2" id="KW-0808">Transferase</keyword>